<reference evidence="1 2" key="1">
    <citation type="submission" date="2018-10" db="EMBL/GenBank/DDBJ databases">
        <authorList>
            <person name="Criscuolo A."/>
        </authorList>
    </citation>
    <scope>NUCLEOTIDE SEQUENCE [LARGE SCALE GENOMIC DNA]</scope>
    <source>
        <strain evidence="1">DnA1</strain>
    </source>
</reference>
<evidence type="ECO:0008006" key="3">
    <source>
        <dbReference type="Google" id="ProtNLM"/>
    </source>
</evidence>
<name>A0A3P4AZW4_9BURK</name>
<protein>
    <recommendedName>
        <fullName evidence="3">WYL domain-containing protein</fullName>
    </recommendedName>
</protein>
<dbReference type="RefSeq" id="WP_124078666.1">
    <property type="nucleotide sequence ID" value="NZ_UWPJ01000012.1"/>
</dbReference>
<gene>
    <name evidence="1" type="ORF">PIGHUM_01383</name>
</gene>
<sequence length="137" mass="15354">MLNPTRAIPRDALLSAAIAIRSELQFRYHGADRVAHPHSLGATSDGTLVVIGWQMAGRPGDPPGWRLYSVEKMNRLARTGRRFDPLPAPPHKLSGLIRTHYEDTGLPDEETDIRNVLPPLATEQRRSRSRGRYLRAV</sequence>
<proteinExistence type="predicted"/>
<evidence type="ECO:0000313" key="1">
    <source>
        <dbReference type="EMBL" id="VCU69322.1"/>
    </source>
</evidence>
<evidence type="ECO:0000313" key="2">
    <source>
        <dbReference type="Proteomes" id="UP000277294"/>
    </source>
</evidence>
<keyword evidence="2" id="KW-1185">Reference proteome</keyword>
<dbReference type="OrthoDB" id="8685104at2"/>
<dbReference type="EMBL" id="UWPJ01000012">
    <property type="protein sequence ID" value="VCU69322.1"/>
    <property type="molecule type" value="Genomic_DNA"/>
</dbReference>
<accession>A0A3P4AZW4</accession>
<organism evidence="1 2">
    <name type="scientific">Pigmentiphaga humi</name>
    <dbReference type="NCBI Taxonomy" id="2478468"/>
    <lineage>
        <taxon>Bacteria</taxon>
        <taxon>Pseudomonadati</taxon>
        <taxon>Pseudomonadota</taxon>
        <taxon>Betaproteobacteria</taxon>
        <taxon>Burkholderiales</taxon>
        <taxon>Alcaligenaceae</taxon>
        <taxon>Pigmentiphaga</taxon>
    </lineage>
</organism>
<dbReference type="Proteomes" id="UP000277294">
    <property type="component" value="Unassembled WGS sequence"/>
</dbReference>
<dbReference type="AlphaFoldDB" id="A0A3P4AZW4"/>